<sequence>MPTVILSWSLRVLPSTQPIYLTGALISTRHDFSRDSQSHRLGERGSSPTPFAHQRFPSPCRPKILSKISSSSSNFDNRFSLTS</sequence>
<evidence type="ECO:0000313" key="2">
    <source>
        <dbReference type="EMBL" id="KAA1105102.1"/>
    </source>
</evidence>
<organism evidence="2 3">
    <name type="scientific">Puccinia graminis f. sp. tritici</name>
    <dbReference type="NCBI Taxonomy" id="56615"/>
    <lineage>
        <taxon>Eukaryota</taxon>
        <taxon>Fungi</taxon>
        <taxon>Dikarya</taxon>
        <taxon>Basidiomycota</taxon>
        <taxon>Pucciniomycotina</taxon>
        <taxon>Pucciniomycetes</taxon>
        <taxon>Pucciniales</taxon>
        <taxon>Pucciniaceae</taxon>
        <taxon>Puccinia</taxon>
    </lineage>
</organism>
<evidence type="ECO:0000313" key="3">
    <source>
        <dbReference type="Proteomes" id="UP000325313"/>
    </source>
</evidence>
<protein>
    <submittedName>
        <fullName evidence="2">Uncharacterized protein</fullName>
    </submittedName>
</protein>
<gene>
    <name evidence="2" type="ORF">PGTUg99_010643</name>
</gene>
<dbReference type="Proteomes" id="UP000325313">
    <property type="component" value="Unassembled WGS sequence"/>
</dbReference>
<feature type="region of interest" description="Disordered" evidence="1">
    <location>
        <begin position="31"/>
        <end position="58"/>
    </location>
</feature>
<reference evidence="2 3" key="1">
    <citation type="submission" date="2019-05" db="EMBL/GenBank/DDBJ databases">
        <title>Emergence of the Ug99 lineage of the wheat stem rust pathogen through somatic hybridization.</title>
        <authorList>
            <person name="Li F."/>
            <person name="Upadhyaya N.M."/>
            <person name="Sperschneider J."/>
            <person name="Matny O."/>
            <person name="Nguyen-Phuc H."/>
            <person name="Mago R."/>
            <person name="Raley C."/>
            <person name="Miller M.E."/>
            <person name="Silverstein K.A.T."/>
            <person name="Henningsen E."/>
            <person name="Hirsch C.D."/>
            <person name="Visser B."/>
            <person name="Pretorius Z.A."/>
            <person name="Steffenson B.J."/>
            <person name="Schwessinger B."/>
            <person name="Dodds P.N."/>
            <person name="Figueroa M."/>
        </authorList>
    </citation>
    <scope>NUCLEOTIDE SEQUENCE [LARGE SCALE GENOMIC DNA]</scope>
    <source>
        <strain evidence="2 3">Ug99</strain>
    </source>
</reference>
<evidence type="ECO:0000256" key="1">
    <source>
        <dbReference type="SAM" id="MobiDB-lite"/>
    </source>
</evidence>
<accession>A0A5B0PW11</accession>
<comment type="caution">
    <text evidence="2">The sequence shown here is derived from an EMBL/GenBank/DDBJ whole genome shotgun (WGS) entry which is preliminary data.</text>
</comment>
<dbReference type="AlphaFoldDB" id="A0A5B0PW11"/>
<name>A0A5B0PW11_PUCGR</name>
<dbReference type="EMBL" id="VDEP01000312">
    <property type="protein sequence ID" value="KAA1105102.1"/>
    <property type="molecule type" value="Genomic_DNA"/>
</dbReference>
<feature type="compositionally biased region" description="Basic and acidic residues" evidence="1">
    <location>
        <begin position="31"/>
        <end position="43"/>
    </location>
</feature>
<proteinExistence type="predicted"/>